<comment type="caution">
    <text evidence="1">The sequence shown here is derived from an EMBL/GenBank/DDBJ whole genome shotgun (WGS) entry which is preliminary data.</text>
</comment>
<dbReference type="Gene3D" id="3.30.470.20">
    <property type="entry name" value="ATP-grasp fold, B domain"/>
    <property type="match status" value="1"/>
</dbReference>
<evidence type="ECO:0000313" key="1">
    <source>
        <dbReference type="EMBL" id="RKD24592.1"/>
    </source>
</evidence>
<dbReference type="RefSeq" id="WP_120189886.1">
    <property type="nucleotide sequence ID" value="NZ_MCHY01000008.1"/>
</dbReference>
<organism evidence="1 2">
    <name type="scientific">Ammoniphilus oxalaticus</name>
    <dbReference type="NCBI Taxonomy" id="66863"/>
    <lineage>
        <taxon>Bacteria</taxon>
        <taxon>Bacillati</taxon>
        <taxon>Bacillota</taxon>
        <taxon>Bacilli</taxon>
        <taxon>Bacillales</taxon>
        <taxon>Paenibacillaceae</taxon>
        <taxon>Aneurinibacillus group</taxon>
        <taxon>Ammoniphilus</taxon>
    </lineage>
</organism>
<protein>
    <recommendedName>
        <fullName evidence="3">ATP-grasp domain-containing protein</fullName>
    </recommendedName>
</protein>
<evidence type="ECO:0008006" key="3">
    <source>
        <dbReference type="Google" id="ProtNLM"/>
    </source>
</evidence>
<dbReference type="AlphaFoldDB" id="A0A419SKT5"/>
<name>A0A419SKT5_9BACL</name>
<evidence type="ECO:0000313" key="2">
    <source>
        <dbReference type="Proteomes" id="UP000284219"/>
    </source>
</evidence>
<proteinExistence type="predicted"/>
<dbReference type="EMBL" id="MCHY01000008">
    <property type="protein sequence ID" value="RKD24592.1"/>
    <property type="molecule type" value="Genomic_DNA"/>
</dbReference>
<dbReference type="InterPro" id="IPR026838">
    <property type="entry name" value="YheC/D"/>
</dbReference>
<keyword evidence="2" id="KW-1185">Reference proteome</keyword>
<dbReference type="OrthoDB" id="7869153at2"/>
<dbReference type="Proteomes" id="UP000284219">
    <property type="component" value="Unassembled WGS sequence"/>
</dbReference>
<gene>
    <name evidence="1" type="ORF">BEP19_09450</name>
</gene>
<sequence>MNVQIQRCYHLSPDQVLISKKWRSSRFPRELTLNLGAWRKRMQVVFSDRLASDTIGISTALFPSLTIPANLYYESRWMGTQLIVGPVIALIVGKQELNQDAFDEFETYLQDYASINGLVYICAESGINTQAKTIEGYYYDPQASEEEECWKQGVFPYPGSVFRRVLLQDRIHYDLVTTLQGRLFNGYLFNKYEMWDALSKVPSLRNHLPETALFIGVEDVNRMLARYPSVYLKPMFGGYGIGILKIDQTADGYRLYDGDKVDKSFQAVAEIADDLNPLIMQHYIIQQAVPLLYEDRHVDFRIILQKDGSQSWKSSAVLAKFGRVDQIFTNDASAVMTGMEALMEIFELTEQEAEAKEQQIIDLCIQASHVMEQRYARFGMYGDFGFDVIIDQSKRIWLLEINKFHQYEIGLYVDDNPDELYEKFVTTPLAYAKALAGFG</sequence>
<reference evidence="1 2" key="1">
    <citation type="submission" date="2016-08" db="EMBL/GenBank/DDBJ databases">
        <title>Novel Firmicute Genomes.</title>
        <authorList>
            <person name="Poppleton D.I."/>
            <person name="Gribaldo S."/>
        </authorList>
    </citation>
    <scope>NUCLEOTIDE SEQUENCE [LARGE SCALE GENOMIC DNA]</scope>
    <source>
        <strain evidence="1 2">RAOx-1</strain>
    </source>
</reference>
<dbReference type="SUPFAM" id="SSF56059">
    <property type="entry name" value="Glutathione synthetase ATP-binding domain-like"/>
    <property type="match status" value="1"/>
</dbReference>
<accession>A0A419SKT5</accession>
<dbReference type="Pfam" id="PF14398">
    <property type="entry name" value="ATPgrasp_YheCD"/>
    <property type="match status" value="1"/>
</dbReference>